<gene>
    <name evidence="1" type="ORF">AAV32_12355</name>
</gene>
<accession>A0A171KR13</accession>
<name>A0A171KR13_9BURK</name>
<protein>
    <submittedName>
        <fullName evidence="1">Uncharacterized protein</fullName>
    </submittedName>
</protein>
<keyword evidence="2" id="KW-1185">Reference proteome</keyword>
<organism evidence="1 2">
    <name type="scientific">Kerstersia gyiorum</name>
    <dbReference type="NCBI Taxonomy" id="206506"/>
    <lineage>
        <taxon>Bacteria</taxon>
        <taxon>Pseudomonadati</taxon>
        <taxon>Pseudomonadota</taxon>
        <taxon>Betaproteobacteria</taxon>
        <taxon>Burkholderiales</taxon>
        <taxon>Alcaligenaceae</taxon>
        <taxon>Kerstersia</taxon>
    </lineage>
</organism>
<dbReference type="AlphaFoldDB" id="A0A171KR13"/>
<comment type="caution">
    <text evidence="1">The sequence shown here is derived from an EMBL/GenBank/DDBJ whole genome shotgun (WGS) entry which is preliminary data.</text>
</comment>
<evidence type="ECO:0000313" key="2">
    <source>
        <dbReference type="Proteomes" id="UP000078084"/>
    </source>
</evidence>
<dbReference type="EMBL" id="LBNE01000008">
    <property type="protein sequence ID" value="KKO71330.1"/>
    <property type="molecule type" value="Genomic_DNA"/>
</dbReference>
<dbReference type="STRING" id="206506.AAV32_12355"/>
<proteinExistence type="predicted"/>
<dbReference type="Proteomes" id="UP000078084">
    <property type="component" value="Unassembled WGS sequence"/>
</dbReference>
<reference evidence="1 2" key="1">
    <citation type="submission" date="2015-04" db="EMBL/GenBank/DDBJ databases">
        <title>Genome sequence of Kerstersia gyiorum CG1.</title>
        <authorList>
            <person name="Greninger A.L."/>
            <person name="Kozyreva V."/>
            <person name="Chaturvedi V."/>
        </authorList>
    </citation>
    <scope>NUCLEOTIDE SEQUENCE [LARGE SCALE GENOMIC DNA]</scope>
    <source>
        <strain evidence="1 2">CG1</strain>
    </source>
</reference>
<sequence length="78" mass="8813">MQARFGRHDVTLCERGIQEIRTSMTGKVIGVPLDSIIAPESIAVHHHFFRSEPFRETLELFIHAGFMAFFVEQGKSGP</sequence>
<evidence type="ECO:0000313" key="1">
    <source>
        <dbReference type="EMBL" id="KKO71330.1"/>
    </source>
</evidence>